<reference evidence="4" key="1">
    <citation type="submission" date="2022-10" db="EMBL/GenBank/DDBJ databases">
        <title>Determination and structural analysis of whole genome sequence of Sarocladium strictum F4-1.</title>
        <authorList>
            <person name="Hu L."/>
            <person name="Jiang Y."/>
        </authorList>
    </citation>
    <scope>NUCLEOTIDE SEQUENCE</scope>
    <source>
        <strain evidence="4">F4-1</strain>
    </source>
</reference>
<dbReference type="AlphaFoldDB" id="A0AA39GPU7"/>
<comment type="caution">
    <text evidence="4">The sequence shown here is derived from an EMBL/GenBank/DDBJ whole genome shotgun (WGS) entry which is preliminary data.</text>
</comment>
<feature type="domain" description="Cyanovirin-N" evidence="3">
    <location>
        <begin position="70"/>
        <end position="158"/>
    </location>
</feature>
<evidence type="ECO:0000256" key="1">
    <source>
        <dbReference type="SAM" id="MobiDB-lite"/>
    </source>
</evidence>
<dbReference type="SUPFAM" id="SSF51322">
    <property type="entry name" value="Cyanovirin-N"/>
    <property type="match status" value="1"/>
</dbReference>
<protein>
    <recommendedName>
        <fullName evidence="3">Cyanovirin-N domain-containing protein</fullName>
    </recommendedName>
</protein>
<dbReference type="Gene3D" id="2.30.60.10">
    <property type="entry name" value="Cyanovirin-N"/>
    <property type="match status" value="1"/>
</dbReference>
<evidence type="ECO:0000256" key="2">
    <source>
        <dbReference type="SAM" id="SignalP"/>
    </source>
</evidence>
<dbReference type="Pfam" id="PF08881">
    <property type="entry name" value="CVNH"/>
    <property type="match status" value="1"/>
</dbReference>
<evidence type="ECO:0000313" key="4">
    <source>
        <dbReference type="EMBL" id="KAK0391206.1"/>
    </source>
</evidence>
<proteinExistence type="predicted"/>
<dbReference type="Proteomes" id="UP001175261">
    <property type="component" value="Unassembled WGS sequence"/>
</dbReference>
<dbReference type="InterPro" id="IPR011058">
    <property type="entry name" value="Cyanovirin-N"/>
</dbReference>
<keyword evidence="2" id="KW-0732">Signal</keyword>
<keyword evidence="5" id="KW-1185">Reference proteome</keyword>
<feature type="chain" id="PRO_5041253309" description="Cyanovirin-N domain-containing protein" evidence="2">
    <location>
        <begin position="21"/>
        <end position="198"/>
    </location>
</feature>
<dbReference type="EMBL" id="JAPDFR010000001">
    <property type="protein sequence ID" value="KAK0391206.1"/>
    <property type="molecule type" value="Genomic_DNA"/>
</dbReference>
<sequence length="198" mass="21260">MTGLETILVIFTALLGSILALPSPDPRRIPTRPAAEIEKISLPGFSQVQPSRENAADDEDRQPGNPSWVFNQTCSQLTLGGRGKKGATTLGGTCRDQDGVWWDTSINLNLCFANDGGVLQYRDSGNFDNECRPCILSEDGTAEKGLTLKCNCLNPDGMPQYTFIGMGPNFDHPLTVKAVAGRLICGDQIGNKSPNFAG</sequence>
<evidence type="ECO:0000313" key="5">
    <source>
        <dbReference type="Proteomes" id="UP001175261"/>
    </source>
</evidence>
<dbReference type="InterPro" id="IPR036673">
    <property type="entry name" value="Cyanovirin-N_sf"/>
</dbReference>
<accession>A0AA39GPU7</accession>
<evidence type="ECO:0000259" key="3">
    <source>
        <dbReference type="Pfam" id="PF08881"/>
    </source>
</evidence>
<name>A0AA39GPU7_SARSR</name>
<organism evidence="4 5">
    <name type="scientific">Sarocladium strictum</name>
    <name type="common">Black bundle disease fungus</name>
    <name type="synonym">Acremonium strictum</name>
    <dbReference type="NCBI Taxonomy" id="5046"/>
    <lineage>
        <taxon>Eukaryota</taxon>
        <taxon>Fungi</taxon>
        <taxon>Dikarya</taxon>
        <taxon>Ascomycota</taxon>
        <taxon>Pezizomycotina</taxon>
        <taxon>Sordariomycetes</taxon>
        <taxon>Hypocreomycetidae</taxon>
        <taxon>Hypocreales</taxon>
        <taxon>Sarocladiaceae</taxon>
        <taxon>Sarocladium</taxon>
    </lineage>
</organism>
<feature type="signal peptide" evidence="2">
    <location>
        <begin position="1"/>
        <end position="20"/>
    </location>
</feature>
<gene>
    <name evidence="4" type="ORF">NLU13_0707</name>
</gene>
<feature type="region of interest" description="Disordered" evidence="1">
    <location>
        <begin position="40"/>
        <end position="67"/>
    </location>
</feature>